<dbReference type="EMBL" id="DF973188">
    <property type="protein sequence ID" value="GAU18649.1"/>
    <property type="molecule type" value="Genomic_DNA"/>
</dbReference>
<keyword evidence="3" id="KW-0238">DNA-binding</keyword>
<dbReference type="GO" id="GO:0000981">
    <property type="term" value="F:DNA-binding transcription factor activity, RNA polymerase II-specific"/>
    <property type="evidence" value="ECO:0007669"/>
    <property type="project" value="InterPro"/>
</dbReference>
<feature type="coiled-coil region" evidence="6">
    <location>
        <begin position="87"/>
        <end position="115"/>
    </location>
</feature>
<dbReference type="GO" id="GO:0046983">
    <property type="term" value="F:protein dimerization activity"/>
    <property type="evidence" value="ECO:0007669"/>
    <property type="project" value="InterPro"/>
</dbReference>
<dbReference type="SUPFAM" id="SSF55455">
    <property type="entry name" value="SRF-like"/>
    <property type="match status" value="1"/>
</dbReference>
<evidence type="ECO:0000256" key="1">
    <source>
        <dbReference type="ARBA" id="ARBA00004123"/>
    </source>
</evidence>
<protein>
    <recommendedName>
        <fullName evidence="7">MADS-box domain-containing protein</fullName>
    </recommendedName>
</protein>
<evidence type="ECO:0000313" key="8">
    <source>
        <dbReference type="EMBL" id="GAU18649.1"/>
    </source>
</evidence>
<dbReference type="InterPro" id="IPR036879">
    <property type="entry name" value="TF_MADSbox_sf"/>
</dbReference>
<dbReference type="PROSITE" id="PS50066">
    <property type="entry name" value="MADS_BOX_2"/>
    <property type="match status" value="1"/>
</dbReference>
<keyword evidence="6" id="KW-0175">Coiled coil</keyword>
<keyword evidence="5" id="KW-0539">Nucleus</keyword>
<dbReference type="Proteomes" id="UP000242715">
    <property type="component" value="Unassembled WGS sequence"/>
</dbReference>
<keyword evidence="4" id="KW-0804">Transcription</keyword>
<name>A0A2Z6LL96_TRISU</name>
<proteinExistence type="predicted"/>
<evidence type="ECO:0000313" key="9">
    <source>
        <dbReference type="Proteomes" id="UP000242715"/>
    </source>
</evidence>
<evidence type="ECO:0000256" key="4">
    <source>
        <dbReference type="ARBA" id="ARBA00023163"/>
    </source>
</evidence>
<dbReference type="AlphaFoldDB" id="A0A2Z6LL96"/>
<evidence type="ECO:0000256" key="2">
    <source>
        <dbReference type="ARBA" id="ARBA00023015"/>
    </source>
</evidence>
<sequence>MPRNKVKLAYIVCNFKRKEAFRKRKKCIMKKLKEICTLCGIEGCAIIYDNNNPEAVVWPSDLGVRSVLSRFGNYPVLERSRHVMDQSDFLRESIRKAYEKLKKQKEENRKKEMTNIMYYYIQTNEFNGSVLTKYDLDDFSSFVNENLKEIDRKMKGMQIEAQEQVGNGGEAMDGTIVHENIGHVQGLLNDGTMVHENIGHVEGLLNGANLESNMGNTADVQGLEANLEGNIGNSADVQGLEANMNYDVESDVQHLLTNFSMLPFHDDDINVDTTIFGQIGPNFP</sequence>
<feature type="domain" description="MADS-box" evidence="7">
    <location>
        <begin position="1"/>
        <end position="52"/>
    </location>
</feature>
<dbReference type="GO" id="GO:0000978">
    <property type="term" value="F:RNA polymerase II cis-regulatory region sequence-specific DNA binding"/>
    <property type="evidence" value="ECO:0007669"/>
    <property type="project" value="TreeGrafter"/>
</dbReference>
<keyword evidence="9" id="KW-1185">Reference proteome</keyword>
<reference evidence="9" key="1">
    <citation type="journal article" date="2017" name="Front. Plant Sci.">
        <title>Climate Clever Clovers: New Paradigm to Reduce the Environmental Footprint of Ruminants by Breeding Low Methanogenic Forages Utilizing Haplotype Variation.</title>
        <authorList>
            <person name="Kaur P."/>
            <person name="Appels R."/>
            <person name="Bayer P.E."/>
            <person name="Keeble-Gagnere G."/>
            <person name="Wang J."/>
            <person name="Hirakawa H."/>
            <person name="Shirasawa K."/>
            <person name="Vercoe P."/>
            <person name="Stefanova K."/>
            <person name="Durmic Z."/>
            <person name="Nichols P."/>
            <person name="Revell C."/>
            <person name="Isobe S.N."/>
            <person name="Edwards D."/>
            <person name="Erskine W."/>
        </authorList>
    </citation>
    <scope>NUCLEOTIDE SEQUENCE [LARGE SCALE GENOMIC DNA]</scope>
    <source>
        <strain evidence="9">cv. Daliak</strain>
    </source>
</reference>
<evidence type="ECO:0000256" key="6">
    <source>
        <dbReference type="SAM" id="Coils"/>
    </source>
</evidence>
<organism evidence="8 9">
    <name type="scientific">Trifolium subterraneum</name>
    <name type="common">Subterranean clover</name>
    <dbReference type="NCBI Taxonomy" id="3900"/>
    <lineage>
        <taxon>Eukaryota</taxon>
        <taxon>Viridiplantae</taxon>
        <taxon>Streptophyta</taxon>
        <taxon>Embryophyta</taxon>
        <taxon>Tracheophyta</taxon>
        <taxon>Spermatophyta</taxon>
        <taxon>Magnoliopsida</taxon>
        <taxon>eudicotyledons</taxon>
        <taxon>Gunneridae</taxon>
        <taxon>Pentapetalae</taxon>
        <taxon>rosids</taxon>
        <taxon>fabids</taxon>
        <taxon>Fabales</taxon>
        <taxon>Fabaceae</taxon>
        <taxon>Papilionoideae</taxon>
        <taxon>50 kb inversion clade</taxon>
        <taxon>NPAAA clade</taxon>
        <taxon>Hologalegina</taxon>
        <taxon>IRL clade</taxon>
        <taxon>Trifolieae</taxon>
        <taxon>Trifolium</taxon>
    </lineage>
</organism>
<gene>
    <name evidence="8" type="ORF">TSUD_124820</name>
</gene>
<dbReference type="InterPro" id="IPR033897">
    <property type="entry name" value="SRF-like_MADS-box"/>
</dbReference>
<dbReference type="Pfam" id="PF00319">
    <property type="entry name" value="SRF-TF"/>
    <property type="match status" value="1"/>
</dbReference>
<dbReference type="Gene3D" id="3.40.1810.10">
    <property type="entry name" value="Transcription factor, MADS-box"/>
    <property type="match status" value="1"/>
</dbReference>
<dbReference type="SMART" id="SM00432">
    <property type="entry name" value="MADS"/>
    <property type="match status" value="1"/>
</dbReference>
<dbReference type="InterPro" id="IPR002100">
    <property type="entry name" value="TF_MADSbox"/>
</dbReference>
<dbReference type="PANTHER" id="PTHR11945">
    <property type="entry name" value="MADS BOX PROTEIN"/>
    <property type="match status" value="1"/>
</dbReference>
<dbReference type="OrthoDB" id="1692623at2759"/>
<evidence type="ECO:0000259" key="7">
    <source>
        <dbReference type="PROSITE" id="PS50066"/>
    </source>
</evidence>
<evidence type="ECO:0000256" key="3">
    <source>
        <dbReference type="ARBA" id="ARBA00023125"/>
    </source>
</evidence>
<accession>A0A2Z6LL96</accession>
<dbReference type="GO" id="GO:0045944">
    <property type="term" value="P:positive regulation of transcription by RNA polymerase II"/>
    <property type="evidence" value="ECO:0007669"/>
    <property type="project" value="InterPro"/>
</dbReference>
<evidence type="ECO:0000256" key="5">
    <source>
        <dbReference type="ARBA" id="ARBA00023242"/>
    </source>
</evidence>
<dbReference type="PANTHER" id="PTHR11945:SF777">
    <property type="entry name" value="MADS-BOX TRANSCRIPTION FACTOR FAMILY PROTEIN"/>
    <property type="match status" value="1"/>
</dbReference>
<comment type="subcellular location">
    <subcellularLocation>
        <location evidence="1">Nucleus</location>
    </subcellularLocation>
</comment>
<dbReference type="GO" id="GO:0005634">
    <property type="term" value="C:nucleus"/>
    <property type="evidence" value="ECO:0007669"/>
    <property type="project" value="UniProtKB-SubCell"/>
</dbReference>
<keyword evidence="2" id="KW-0805">Transcription regulation</keyword>
<dbReference type="CDD" id="cd00266">
    <property type="entry name" value="MADS_SRF_like"/>
    <property type="match status" value="1"/>
</dbReference>